<evidence type="ECO:0000313" key="3">
    <source>
        <dbReference type="Proteomes" id="UP000019335"/>
    </source>
</evidence>
<protein>
    <submittedName>
        <fullName evidence="2">Uncharacterized protein</fullName>
    </submittedName>
</protein>
<sequence length="921" mass="101357">MSSASTAHTSRPDVQAPSSAATFPAPPPPPTSEPRSASTGVARYHVECDHHDASRKAAMGVWVMSVAQAQPGSQPQIPRPRREGQVHQQQQQQRQQPQQQQQQQQQQQPHQDRQGHSQHQEGDASAAIDSLRAALVVLQEENANLRTHNFDLSASLVMEEAEQSRLRQDMKKLESEKAFMAQEVREADRMRARAEKEKELQRQQHCNQPGAREEMSLSSGSGNEQEGMGKKEKKRRIVGREDGLSASGRGASQLSEHKEIGREEMEDAGPDGRKNETSTASDAIVEENDLHACEEALAALKCPVPSTSLVLQSLVESLCLLLSTGTPHVRRNNEDTRQMECWWSSAFKEETGHSQVLARSLGHNFPTHVRHFGKEADGATEATGGRRFVPLSAFSSSGTCDASIREGLTNGDNSTMNCSIASSMATQLYLSLWPISSSLFFSPSTSHLMPDVQQDTDMSSSMLLPIIQSLGAMFPQMHALGTDKVVAALRVARCLLSLCPGESREMALVSGGHENEGENADRKGDKDTCSSSFMQRFQGSKVDAELLRWAATGGMDGEGARQGGSGNKEAIGSFLNRLLELIDWVGEHWKDGHPSYDSTDPSFPLLQMTSEALAVLLVLCQERNGCFSSLGSFGFSSCWATAWLRRPTLPLLLEGALRARHVELVDLCLQLTHALSQQSPRLFQALAGLKSGAFLSNVACQVFDWHLESMTWPIEGKRGRRARSGETIPFEYKGEKRTSQIDGCEMVPRKSRLQSPTSSPHSASGLERLCLRMTRFLSRVCISYGTSAVHVFLHAPLLDNEDKNYSLNHTDTGMQNGHILARLVGVVHQAIHRLLRRTGNPSFFPSDTSQEQWQLQRMLARESFELLSLLSANNPAGLSAGLDGSGCRWTLEAVNFRLMNSLVEGLEDLTDEAENLHMSLQ</sequence>
<name>W7UC17_9STRA</name>
<dbReference type="Proteomes" id="UP000019335">
    <property type="component" value="Chromosome 1"/>
</dbReference>
<reference evidence="2 3" key="1">
    <citation type="journal article" date="2014" name="Mol. Plant">
        <title>Chromosome Scale Genome Assembly and Transcriptome Profiling of Nannochloropsis gaditana in Nitrogen Depletion.</title>
        <authorList>
            <person name="Corteggiani Carpinelli E."/>
            <person name="Telatin A."/>
            <person name="Vitulo N."/>
            <person name="Forcato C."/>
            <person name="D'Angelo M."/>
            <person name="Schiavon R."/>
            <person name="Vezzi A."/>
            <person name="Giacometti G.M."/>
            <person name="Morosinotto T."/>
            <person name="Valle G."/>
        </authorList>
    </citation>
    <scope>NUCLEOTIDE SEQUENCE [LARGE SCALE GENOMIC DNA]</scope>
    <source>
        <strain evidence="2 3">B-31</strain>
    </source>
</reference>
<feature type="compositionally biased region" description="Low complexity" evidence="1">
    <location>
        <begin position="86"/>
        <end position="109"/>
    </location>
</feature>
<feature type="region of interest" description="Disordered" evidence="1">
    <location>
        <begin position="189"/>
        <end position="279"/>
    </location>
</feature>
<feature type="compositionally biased region" description="Polar residues" evidence="1">
    <location>
        <begin position="67"/>
        <end position="76"/>
    </location>
</feature>
<gene>
    <name evidence="2" type="ORF">Naga_100013g29</name>
</gene>
<dbReference type="OrthoDB" id="10323299at2759"/>
<dbReference type="AlphaFoldDB" id="W7UC17"/>
<keyword evidence="3" id="KW-1185">Reference proteome</keyword>
<evidence type="ECO:0000256" key="1">
    <source>
        <dbReference type="SAM" id="MobiDB-lite"/>
    </source>
</evidence>
<organism evidence="2 3">
    <name type="scientific">Nannochloropsis gaditana</name>
    <dbReference type="NCBI Taxonomy" id="72520"/>
    <lineage>
        <taxon>Eukaryota</taxon>
        <taxon>Sar</taxon>
        <taxon>Stramenopiles</taxon>
        <taxon>Ochrophyta</taxon>
        <taxon>Eustigmatophyceae</taxon>
        <taxon>Eustigmatales</taxon>
        <taxon>Monodopsidaceae</taxon>
        <taxon>Nannochloropsis</taxon>
    </lineage>
</organism>
<comment type="caution">
    <text evidence="2">The sequence shown here is derived from an EMBL/GenBank/DDBJ whole genome shotgun (WGS) entry which is preliminary data.</text>
</comment>
<dbReference type="EMBL" id="AZIL01000033">
    <property type="protein sequence ID" value="EWM30494.1"/>
    <property type="molecule type" value="Genomic_DNA"/>
</dbReference>
<proteinExistence type="predicted"/>
<feature type="region of interest" description="Disordered" evidence="1">
    <location>
        <begin position="1"/>
        <end position="48"/>
    </location>
</feature>
<accession>W7UC17</accession>
<feature type="region of interest" description="Disordered" evidence="1">
    <location>
        <begin position="67"/>
        <end position="126"/>
    </location>
</feature>
<feature type="compositionally biased region" description="Basic and acidic residues" evidence="1">
    <location>
        <begin position="189"/>
        <end position="202"/>
    </location>
</feature>
<feature type="compositionally biased region" description="Basic and acidic residues" evidence="1">
    <location>
        <begin position="110"/>
        <end position="122"/>
    </location>
</feature>
<evidence type="ECO:0000313" key="2">
    <source>
        <dbReference type="EMBL" id="EWM30494.1"/>
    </source>
</evidence>